<evidence type="ECO:0000313" key="2">
    <source>
        <dbReference type="EMBL" id="ORY07729.1"/>
    </source>
</evidence>
<dbReference type="AlphaFoldDB" id="A0A1Y1ZBU8"/>
<evidence type="ECO:0008006" key="4">
    <source>
        <dbReference type="Google" id="ProtNLM"/>
    </source>
</evidence>
<keyword evidence="3" id="KW-1185">Reference proteome</keyword>
<evidence type="ECO:0000313" key="3">
    <source>
        <dbReference type="Proteomes" id="UP000193498"/>
    </source>
</evidence>
<feature type="transmembrane region" description="Helical" evidence="1">
    <location>
        <begin position="50"/>
        <end position="70"/>
    </location>
</feature>
<dbReference type="InParanoid" id="A0A1Y1ZBU8"/>
<feature type="transmembrane region" description="Helical" evidence="1">
    <location>
        <begin position="119"/>
        <end position="142"/>
    </location>
</feature>
<gene>
    <name evidence="2" type="ORF">K493DRAFT_332644</name>
</gene>
<keyword evidence="1" id="KW-1133">Transmembrane helix</keyword>
<sequence>MSYTQISVDSEQPLPGKVLYSGSDSNVLPQEFSAECDYEPMRDDSFYLDVGYTVLGIELISSIITICLLVRHLEILDPKANKVRLAVAQSLWLPMCITVLRIFYSIIGILGLFRSSYLLIGNLLASMALEILGTIGLLVLSVITHHGALIWMTVTTMILDVYFMSIFYRYYEIVRNEKYTPLVQVAKE</sequence>
<comment type="caution">
    <text evidence="2">The sequence shown here is derived from an EMBL/GenBank/DDBJ whole genome shotgun (WGS) entry which is preliminary data.</text>
</comment>
<dbReference type="Proteomes" id="UP000193498">
    <property type="component" value="Unassembled WGS sequence"/>
</dbReference>
<keyword evidence="1" id="KW-0472">Membrane</keyword>
<name>A0A1Y1ZBU8_9FUNG</name>
<proteinExistence type="predicted"/>
<keyword evidence="1" id="KW-0812">Transmembrane</keyword>
<dbReference type="EMBL" id="MCFE01000006">
    <property type="protein sequence ID" value="ORY07729.1"/>
    <property type="molecule type" value="Genomic_DNA"/>
</dbReference>
<reference evidence="2 3" key="1">
    <citation type="submission" date="2016-07" db="EMBL/GenBank/DDBJ databases">
        <title>Pervasive Adenine N6-methylation of Active Genes in Fungi.</title>
        <authorList>
            <consortium name="DOE Joint Genome Institute"/>
            <person name="Mondo S.J."/>
            <person name="Dannebaum R.O."/>
            <person name="Kuo R.C."/>
            <person name="Labutti K."/>
            <person name="Haridas S."/>
            <person name="Kuo A."/>
            <person name="Salamov A."/>
            <person name="Ahrendt S.R."/>
            <person name="Lipzen A."/>
            <person name="Sullivan W."/>
            <person name="Andreopoulos W.B."/>
            <person name="Clum A."/>
            <person name="Lindquist E."/>
            <person name="Daum C."/>
            <person name="Ramamoorthy G.K."/>
            <person name="Gryganskyi A."/>
            <person name="Culley D."/>
            <person name="Magnuson J.K."/>
            <person name="James T.Y."/>
            <person name="O'Malley M.A."/>
            <person name="Stajich J.E."/>
            <person name="Spatafora J.W."/>
            <person name="Visel A."/>
            <person name="Grigoriev I.V."/>
        </authorList>
    </citation>
    <scope>NUCLEOTIDE SEQUENCE [LARGE SCALE GENOMIC DNA]</scope>
    <source>
        <strain evidence="2 3">CBS 931.73</strain>
    </source>
</reference>
<feature type="transmembrane region" description="Helical" evidence="1">
    <location>
        <begin position="149"/>
        <end position="171"/>
    </location>
</feature>
<organism evidence="2 3">
    <name type="scientific">Basidiobolus meristosporus CBS 931.73</name>
    <dbReference type="NCBI Taxonomy" id="1314790"/>
    <lineage>
        <taxon>Eukaryota</taxon>
        <taxon>Fungi</taxon>
        <taxon>Fungi incertae sedis</taxon>
        <taxon>Zoopagomycota</taxon>
        <taxon>Entomophthoromycotina</taxon>
        <taxon>Basidiobolomycetes</taxon>
        <taxon>Basidiobolales</taxon>
        <taxon>Basidiobolaceae</taxon>
        <taxon>Basidiobolus</taxon>
    </lineage>
</organism>
<accession>A0A1Y1ZBU8</accession>
<feature type="transmembrane region" description="Helical" evidence="1">
    <location>
        <begin position="91"/>
        <end position="113"/>
    </location>
</feature>
<evidence type="ECO:0000256" key="1">
    <source>
        <dbReference type="SAM" id="Phobius"/>
    </source>
</evidence>
<protein>
    <recommendedName>
        <fullName evidence="4">Transmembrane protein</fullName>
    </recommendedName>
</protein>